<name>A0ABV4NH63_9VIBR</name>
<dbReference type="EMBL" id="JBFRUW010000084">
    <property type="protein sequence ID" value="MFA0570474.1"/>
    <property type="molecule type" value="Genomic_DNA"/>
</dbReference>
<reference evidence="2 3" key="1">
    <citation type="journal article" date="2024" name="ISME J.">
        <title>Tailless and filamentous prophages are predominant in marine Vibrio.</title>
        <authorList>
            <person name="Steensen K."/>
            <person name="Seneca J."/>
            <person name="Bartlau N."/>
            <person name="Yu X.A."/>
            <person name="Hussain F.A."/>
            <person name="Polz M.F."/>
        </authorList>
    </citation>
    <scope>NUCLEOTIDE SEQUENCE [LARGE SCALE GENOMIC DNA]</scope>
    <source>
        <strain evidence="2 3">10N.222.51.A1</strain>
    </source>
</reference>
<keyword evidence="3" id="KW-1185">Reference proteome</keyword>
<dbReference type="Proteomes" id="UP001570417">
    <property type="component" value="Unassembled WGS sequence"/>
</dbReference>
<dbReference type="InterPro" id="IPR006120">
    <property type="entry name" value="Resolvase_HTH_dom"/>
</dbReference>
<sequence>MMRRRKWRLGTRGSQVMSKRQVSIELNCSRTTVYRVISSDKDRGDKV</sequence>
<feature type="domain" description="Resolvase HTH" evidence="1">
    <location>
        <begin position="10"/>
        <end position="38"/>
    </location>
</feature>
<evidence type="ECO:0000313" key="3">
    <source>
        <dbReference type="Proteomes" id="UP001570417"/>
    </source>
</evidence>
<evidence type="ECO:0000259" key="1">
    <source>
        <dbReference type="Pfam" id="PF02796"/>
    </source>
</evidence>
<accession>A0ABV4NH63</accession>
<evidence type="ECO:0000313" key="2">
    <source>
        <dbReference type="EMBL" id="MFA0570474.1"/>
    </source>
</evidence>
<comment type="caution">
    <text evidence="2">The sequence shown here is derived from an EMBL/GenBank/DDBJ whole genome shotgun (WGS) entry which is preliminary data.</text>
</comment>
<proteinExistence type="predicted"/>
<organism evidence="2 3">
    <name type="scientific">Vibrio gallaecicus</name>
    <dbReference type="NCBI Taxonomy" id="552386"/>
    <lineage>
        <taxon>Bacteria</taxon>
        <taxon>Pseudomonadati</taxon>
        <taxon>Pseudomonadota</taxon>
        <taxon>Gammaproteobacteria</taxon>
        <taxon>Vibrionales</taxon>
        <taxon>Vibrionaceae</taxon>
        <taxon>Vibrio</taxon>
    </lineage>
</organism>
<dbReference type="Pfam" id="PF02796">
    <property type="entry name" value="HTH_7"/>
    <property type="match status" value="1"/>
</dbReference>
<protein>
    <submittedName>
        <fullName evidence="2">Helix-turn-helix domain-containing protein</fullName>
    </submittedName>
</protein>
<dbReference type="RefSeq" id="WP_372267967.1">
    <property type="nucleotide sequence ID" value="NZ_JBFRUW010000084.1"/>
</dbReference>
<gene>
    <name evidence="2" type="ORF">AB4566_19590</name>
</gene>